<organism evidence="1 2">
    <name type="scientific">Hapsidospora chrysogenum (strain ATCC 11550 / CBS 779.69 / DSM 880 / IAM 14645 / JCM 23072 / IMI 49137)</name>
    <name type="common">Acremonium chrysogenum</name>
    <dbReference type="NCBI Taxonomy" id="857340"/>
    <lineage>
        <taxon>Eukaryota</taxon>
        <taxon>Fungi</taxon>
        <taxon>Dikarya</taxon>
        <taxon>Ascomycota</taxon>
        <taxon>Pezizomycotina</taxon>
        <taxon>Sordariomycetes</taxon>
        <taxon>Hypocreomycetidae</taxon>
        <taxon>Hypocreales</taxon>
        <taxon>Bionectriaceae</taxon>
        <taxon>Hapsidospora</taxon>
    </lineage>
</organism>
<comment type="caution">
    <text evidence="1">The sequence shown here is derived from an EMBL/GenBank/DDBJ whole genome shotgun (WGS) entry which is preliminary data.</text>
</comment>
<dbReference type="PANTHER" id="PTHR47256:SF1">
    <property type="entry name" value="ZN(II)2CYS6 TRANSCRIPTION FACTOR (EUROFUNG)"/>
    <property type="match status" value="1"/>
</dbReference>
<proteinExistence type="predicted"/>
<dbReference type="OrthoDB" id="10261408at2759"/>
<dbReference type="PANTHER" id="PTHR47256">
    <property type="entry name" value="ZN(II)2CYS6 TRANSCRIPTION FACTOR (EUROFUNG)-RELATED"/>
    <property type="match status" value="1"/>
</dbReference>
<protein>
    <submittedName>
        <fullName evidence="1">Uncharacterized protein</fullName>
    </submittedName>
</protein>
<gene>
    <name evidence="1" type="ORF">ACRE_054490</name>
</gene>
<dbReference type="HOGENOM" id="CLU_019833_1_0_1"/>
<dbReference type="Proteomes" id="UP000029964">
    <property type="component" value="Unassembled WGS sequence"/>
</dbReference>
<dbReference type="CDD" id="cd12148">
    <property type="entry name" value="fungal_TF_MHR"/>
    <property type="match status" value="1"/>
</dbReference>
<reference evidence="2" key="1">
    <citation type="journal article" date="2014" name="Genome Announc.">
        <title>Genome sequence and annotation of Acremonium chrysogenum, producer of the beta-lactam antibiotic cephalosporin C.</title>
        <authorList>
            <person name="Terfehr D."/>
            <person name="Dahlmann T.A."/>
            <person name="Specht T."/>
            <person name="Zadra I."/>
            <person name="Kuernsteiner H."/>
            <person name="Kueck U."/>
        </authorList>
    </citation>
    <scope>NUCLEOTIDE SEQUENCE [LARGE SCALE GENOMIC DNA]</scope>
    <source>
        <strain evidence="2">ATCC 11550 / CBS 779.69 / DSM 880 / IAM 14645 / JCM 23072 / IMI 49137</strain>
    </source>
</reference>
<dbReference type="EMBL" id="JPKY01000061">
    <property type="protein sequence ID" value="KFH43822.1"/>
    <property type="molecule type" value="Genomic_DNA"/>
</dbReference>
<dbReference type="AlphaFoldDB" id="A0A086T390"/>
<evidence type="ECO:0000313" key="1">
    <source>
        <dbReference type="EMBL" id="KFH43822.1"/>
    </source>
</evidence>
<accession>A0A086T390</accession>
<evidence type="ECO:0000313" key="2">
    <source>
        <dbReference type="Proteomes" id="UP000029964"/>
    </source>
</evidence>
<dbReference type="STRING" id="857340.A0A086T390"/>
<dbReference type="InterPro" id="IPR053187">
    <property type="entry name" value="Notoamide_regulator"/>
</dbReference>
<keyword evidence="2" id="KW-1185">Reference proteome</keyword>
<sequence length="273" mass="30027">MLRTLRSTSNLRAVLESAKGSAGTQQRPSAYTAAQGIAEPAGPFLEFELSARHPALYNKLEPLDAPLLTVEIVGPPRPQPFCDARLHKLEIGFWTRVAIPNQLAASAISFYLENDHPITGFFDADLFVRDLVELRLTFCSAFLVSSLLYFSCQAYARVDSRSLVFVPEFFREAMALWHAERDSSMGSTIPAAERISNPITTLAAAELMSLGCQCHGKDAVGYEFLNAGRRMAQELGLMDVPPGSDRLPNLANKSEQWISASSHVAWGAYNWSS</sequence>
<name>A0A086T390_HAPC1</name>